<organism evidence="3">
    <name type="scientific">Halomonas sp. RT37</name>
    <dbReference type="NCBI Taxonomy" id="2950872"/>
    <lineage>
        <taxon>Bacteria</taxon>
        <taxon>Pseudomonadati</taxon>
        <taxon>Pseudomonadota</taxon>
        <taxon>Gammaproteobacteria</taxon>
        <taxon>Oceanospirillales</taxon>
        <taxon>Halomonadaceae</taxon>
        <taxon>Halomonas</taxon>
    </lineage>
</organism>
<keyword evidence="1" id="KW-0472">Membrane</keyword>
<dbReference type="AlphaFoldDB" id="A0AAU7KLD7"/>
<feature type="transmembrane region" description="Helical" evidence="1">
    <location>
        <begin position="105"/>
        <end position="138"/>
    </location>
</feature>
<feature type="transmembrane region" description="Helical" evidence="1">
    <location>
        <begin position="57"/>
        <end position="76"/>
    </location>
</feature>
<keyword evidence="1" id="KW-1133">Transmembrane helix</keyword>
<evidence type="ECO:0000256" key="1">
    <source>
        <dbReference type="SAM" id="Phobius"/>
    </source>
</evidence>
<accession>A0AAU7KLD7</accession>
<feature type="domain" description="DUF1468" evidence="2">
    <location>
        <begin position="30"/>
        <end position="171"/>
    </location>
</feature>
<feature type="transmembrane region" description="Helical" evidence="1">
    <location>
        <begin position="12"/>
        <end position="37"/>
    </location>
</feature>
<proteinExistence type="predicted"/>
<feature type="transmembrane region" description="Helical" evidence="1">
    <location>
        <begin position="144"/>
        <end position="162"/>
    </location>
</feature>
<name>A0AAU7KLD7_9GAMM</name>
<keyword evidence="1" id="KW-0812">Transmembrane</keyword>
<gene>
    <name evidence="3" type="ORF">NFG58_06620</name>
</gene>
<dbReference type="RefSeq" id="WP_348815712.1">
    <property type="nucleotide sequence ID" value="NZ_CP098827.1"/>
</dbReference>
<evidence type="ECO:0000313" key="3">
    <source>
        <dbReference type="EMBL" id="XBO72376.1"/>
    </source>
</evidence>
<reference evidence="3" key="1">
    <citation type="submission" date="2022-06" db="EMBL/GenBank/DDBJ databases">
        <title>A novel DMS-producing enzyme.</title>
        <authorList>
            <person name="Zhang Y."/>
        </authorList>
    </citation>
    <scope>NUCLEOTIDE SEQUENCE</scope>
    <source>
        <strain evidence="3">RT37</strain>
    </source>
</reference>
<dbReference type="InterPro" id="IPR009936">
    <property type="entry name" value="DUF1468"/>
</dbReference>
<evidence type="ECO:0000259" key="2">
    <source>
        <dbReference type="Pfam" id="PF07331"/>
    </source>
</evidence>
<protein>
    <submittedName>
        <fullName evidence="3">Tripartite tricarboxylate transporter TctB family protein</fullName>
    </submittedName>
</protein>
<dbReference type="Pfam" id="PF07331">
    <property type="entry name" value="TctB"/>
    <property type="match status" value="1"/>
</dbReference>
<dbReference type="EMBL" id="CP098827">
    <property type="protein sequence ID" value="XBO72376.1"/>
    <property type="molecule type" value="Genomic_DNA"/>
</dbReference>
<sequence>MSRSSSSLLARALGLGPGFSAGAIRFHGVLALLALGYLIGGLAMGPPLEAGKLTPSFFPLLIGVLATVLCVLQWWSSVRSAAALDRDNAADEGDRPRGHRLSPELTLMLATLVYVLVFQSLGYVLSTLVYVLGVMLLFSGLDKWLSKALIALAITAVGFVLFNQVFNVRLPTLWG</sequence>